<proteinExistence type="predicted"/>
<dbReference type="Pfam" id="PF07010">
    <property type="entry name" value="Endomucin"/>
    <property type="match status" value="1"/>
</dbReference>
<dbReference type="Proteomes" id="UP000694415">
    <property type="component" value="Unplaced"/>
</dbReference>
<feature type="compositionally biased region" description="Low complexity" evidence="1">
    <location>
        <begin position="72"/>
        <end position="86"/>
    </location>
</feature>
<dbReference type="AlphaFoldDB" id="A0A8C6I165"/>
<feature type="compositionally biased region" description="Polar residues" evidence="1">
    <location>
        <begin position="92"/>
        <end position="105"/>
    </location>
</feature>
<sequence length="248" mass="26235">MRLLQATVLFFLLSNSLCHSEDGKDVQNNSTPTLAETSTTKASVTIPGIVSVTNPNKPTDGTPPEGTTKSDVSQTSLVTTTNSLTTPKHEVGTTTEGPLKNEGSTIKTTVPNTPISNANSTLPGSQNKITTQLLDASPKITATPSASLTTAHTMSPLQDTEDRKIATTPSTTPSYSSIILPVVIALVVITLLVFTLVGLYRICWKRDPGTPENGNDQPQSDKESVKLLTVKTISHESGEHSAQGKTKN</sequence>
<dbReference type="PANTHER" id="PTHR15869:SF0">
    <property type="entry name" value="ENDOMUCIN"/>
    <property type="match status" value="1"/>
</dbReference>
<accession>A0A8C6I165</accession>
<name>A0A8C6I165_MUSSI</name>
<organism evidence="4 5">
    <name type="scientific">Mus spicilegus</name>
    <name type="common">Mound-building mouse</name>
    <dbReference type="NCBI Taxonomy" id="10103"/>
    <lineage>
        <taxon>Eukaryota</taxon>
        <taxon>Metazoa</taxon>
        <taxon>Chordata</taxon>
        <taxon>Craniata</taxon>
        <taxon>Vertebrata</taxon>
        <taxon>Euteleostomi</taxon>
        <taxon>Mammalia</taxon>
        <taxon>Eutheria</taxon>
        <taxon>Euarchontoglires</taxon>
        <taxon>Glires</taxon>
        <taxon>Rodentia</taxon>
        <taxon>Myomorpha</taxon>
        <taxon>Muroidea</taxon>
        <taxon>Muridae</taxon>
        <taxon>Murinae</taxon>
        <taxon>Mus</taxon>
        <taxon>Mus</taxon>
    </lineage>
</organism>
<feature type="transmembrane region" description="Helical" evidence="2">
    <location>
        <begin position="178"/>
        <end position="200"/>
    </location>
</feature>
<feature type="region of interest" description="Disordered" evidence="1">
    <location>
        <begin position="20"/>
        <end position="105"/>
    </location>
</feature>
<reference evidence="4" key="1">
    <citation type="submission" date="2025-08" db="UniProtKB">
        <authorList>
            <consortium name="Ensembl"/>
        </authorList>
    </citation>
    <scope>IDENTIFICATION</scope>
</reference>
<feature type="region of interest" description="Disordered" evidence="1">
    <location>
        <begin position="208"/>
        <end position="248"/>
    </location>
</feature>
<feature type="compositionally biased region" description="Polar residues" evidence="1">
    <location>
        <begin position="51"/>
        <end position="71"/>
    </location>
</feature>
<evidence type="ECO:0000256" key="1">
    <source>
        <dbReference type="SAM" id="MobiDB-lite"/>
    </source>
</evidence>
<evidence type="ECO:0000256" key="2">
    <source>
        <dbReference type="SAM" id="Phobius"/>
    </source>
</evidence>
<dbReference type="PANTHER" id="PTHR15869">
    <property type="entry name" value="ENDOMUCIN-RELATED"/>
    <property type="match status" value="1"/>
</dbReference>
<reference evidence="4" key="2">
    <citation type="submission" date="2025-09" db="UniProtKB">
        <authorList>
            <consortium name="Ensembl"/>
        </authorList>
    </citation>
    <scope>IDENTIFICATION</scope>
</reference>
<keyword evidence="3" id="KW-0732">Signal</keyword>
<evidence type="ECO:0000313" key="4">
    <source>
        <dbReference type="Ensembl" id="ENSMSIP00000029791.1"/>
    </source>
</evidence>
<feature type="compositionally biased region" description="Polar residues" evidence="1">
    <location>
        <begin position="26"/>
        <end position="43"/>
    </location>
</feature>
<evidence type="ECO:0000313" key="5">
    <source>
        <dbReference type="Proteomes" id="UP000694415"/>
    </source>
</evidence>
<feature type="signal peptide" evidence="3">
    <location>
        <begin position="1"/>
        <end position="18"/>
    </location>
</feature>
<dbReference type="InterPro" id="IPR010740">
    <property type="entry name" value="Endomucin"/>
</dbReference>
<dbReference type="Ensembl" id="ENSMSIT00000037540.1">
    <property type="protein sequence ID" value="ENSMSIP00000029791.1"/>
    <property type="gene ID" value="ENSMSIG00000024994.1"/>
</dbReference>
<dbReference type="GeneTree" id="ENSGT00390000012139"/>
<keyword evidence="5" id="KW-1185">Reference proteome</keyword>
<protein>
    <submittedName>
        <fullName evidence="4">Endomucin</fullName>
    </submittedName>
</protein>
<evidence type="ECO:0000256" key="3">
    <source>
        <dbReference type="SAM" id="SignalP"/>
    </source>
</evidence>
<keyword evidence="2" id="KW-1133">Transmembrane helix</keyword>
<keyword evidence="2" id="KW-0812">Transmembrane</keyword>
<feature type="chain" id="PRO_5034598906" evidence="3">
    <location>
        <begin position="19"/>
        <end position="248"/>
    </location>
</feature>
<keyword evidence="2" id="KW-0472">Membrane</keyword>